<keyword evidence="5" id="KW-1185">Reference proteome</keyword>
<dbReference type="PANTHER" id="PTHR48107:SF7">
    <property type="entry name" value="RE15974P"/>
    <property type="match status" value="1"/>
</dbReference>
<dbReference type="SUPFAM" id="SSF51735">
    <property type="entry name" value="NAD(P)-binding Rossmann-fold domains"/>
    <property type="match status" value="1"/>
</dbReference>
<dbReference type="Pfam" id="PF13561">
    <property type="entry name" value="adh_short_C2"/>
    <property type="match status" value="1"/>
</dbReference>
<keyword evidence="3" id="KW-0560">Oxidoreductase</keyword>
<evidence type="ECO:0000313" key="4">
    <source>
        <dbReference type="EMBL" id="KIW12693.1"/>
    </source>
</evidence>
<organism evidence="4 5">
    <name type="scientific">Exophiala spinifera</name>
    <dbReference type="NCBI Taxonomy" id="91928"/>
    <lineage>
        <taxon>Eukaryota</taxon>
        <taxon>Fungi</taxon>
        <taxon>Dikarya</taxon>
        <taxon>Ascomycota</taxon>
        <taxon>Pezizomycotina</taxon>
        <taxon>Eurotiomycetes</taxon>
        <taxon>Chaetothyriomycetidae</taxon>
        <taxon>Chaetothyriales</taxon>
        <taxon>Herpotrichiellaceae</taxon>
        <taxon>Exophiala</taxon>
    </lineage>
</organism>
<evidence type="ECO:0000256" key="3">
    <source>
        <dbReference type="ARBA" id="ARBA00023002"/>
    </source>
</evidence>
<dbReference type="PANTHER" id="PTHR48107">
    <property type="entry name" value="NADPH-DEPENDENT ALDEHYDE REDUCTASE-LIKE PROTEIN, CHLOROPLASTIC-RELATED"/>
    <property type="match status" value="1"/>
</dbReference>
<dbReference type="PRINTS" id="PR00081">
    <property type="entry name" value="GDHRDH"/>
</dbReference>
<evidence type="ECO:0000313" key="5">
    <source>
        <dbReference type="Proteomes" id="UP000053328"/>
    </source>
</evidence>
<gene>
    <name evidence="4" type="ORF">PV08_09971</name>
</gene>
<reference evidence="4 5" key="1">
    <citation type="submission" date="2015-01" db="EMBL/GenBank/DDBJ databases">
        <title>The Genome Sequence of Exophiala spinifera CBS89968.</title>
        <authorList>
            <consortium name="The Broad Institute Genomics Platform"/>
            <person name="Cuomo C."/>
            <person name="de Hoog S."/>
            <person name="Gorbushina A."/>
            <person name="Stielow B."/>
            <person name="Teixiera M."/>
            <person name="Abouelleil A."/>
            <person name="Chapman S.B."/>
            <person name="Priest M."/>
            <person name="Young S.K."/>
            <person name="Wortman J."/>
            <person name="Nusbaum C."/>
            <person name="Birren B."/>
        </authorList>
    </citation>
    <scope>NUCLEOTIDE SEQUENCE [LARGE SCALE GENOMIC DNA]</scope>
    <source>
        <strain evidence="4 5">CBS 89968</strain>
    </source>
</reference>
<dbReference type="RefSeq" id="XP_016232909.1">
    <property type="nucleotide sequence ID" value="XM_016384286.1"/>
</dbReference>
<proteinExistence type="inferred from homology"/>
<evidence type="ECO:0008006" key="6">
    <source>
        <dbReference type="Google" id="ProtNLM"/>
    </source>
</evidence>
<sequence>METESVAEQTLKGKVAIVSGSARGIGAAVCIELASRGALVIVNYPWPEQKTDAEAVLGQIAKTQGSAASKCLAIEADLSTLDGPQHLVNETVRLTGGKIDILVNNAGIAVMRLLKYVALDQWDSQVNLNARGMLLLTQAVLPHLAQNSRIVNVSSTGARQGYVGSTIYNGTKSMVESFTRCWALELGRQYGCTVNAVEPGPTNTHGFNHAGPSFLEKIQPMLDATPMGSRMADPSEIAYAIAFLCERRSGWITGACIPVNGGFLMT</sequence>
<dbReference type="InterPro" id="IPR002347">
    <property type="entry name" value="SDR_fam"/>
</dbReference>
<dbReference type="Gene3D" id="3.40.50.720">
    <property type="entry name" value="NAD(P)-binding Rossmann-like Domain"/>
    <property type="match status" value="1"/>
</dbReference>
<dbReference type="HOGENOM" id="CLU_010194_1_3_1"/>
<dbReference type="AlphaFoldDB" id="A0A0D2B197"/>
<dbReference type="STRING" id="91928.A0A0D2B197"/>
<accession>A0A0D2B197</accession>
<dbReference type="VEuPathDB" id="FungiDB:PV08_09971"/>
<dbReference type="GO" id="GO:0016614">
    <property type="term" value="F:oxidoreductase activity, acting on CH-OH group of donors"/>
    <property type="evidence" value="ECO:0007669"/>
    <property type="project" value="UniProtKB-ARBA"/>
</dbReference>
<comment type="similarity">
    <text evidence="1">Belongs to the short-chain dehydrogenases/reductases (SDR) family.</text>
</comment>
<dbReference type="FunFam" id="3.40.50.720:FF:000084">
    <property type="entry name" value="Short-chain dehydrogenase reductase"/>
    <property type="match status" value="1"/>
</dbReference>
<dbReference type="PRINTS" id="PR00080">
    <property type="entry name" value="SDRFAMILY"/>
</dbReference>
<dbReference type="GeneID" id="27337054"/>
<evidence type="ECO:0000256" key="1">
    <source>
        <dbReference type="ARBA" id="ARBA00006484"/>
    </source>
</evidence>
<keyword evidence="2" id="KW-0521">NADP</keyword>
<protein>
    <recommendedName>
        <fullName evidence="6">3-oxoacyl-[acyl-carrier-protein] reductase</fullName>
    </recommendedName>
</protein>
<dbReference type="InterPro" id="IPR036291">
    <property type="entry name" value="NAD(P)-bd_dom_sf"/>
</dbReference>
<name>A0A0D2B197_9EURO</name>
<dbReference type="Proteomes" id="UP000053328">
    <property type="component" value="Unassembled WGS sequence"/>
</dbReference>
<dbReference type="EMBL" id="KN847498">
    <property type="protein sequence ID" value="KIW12693.1"/>
    <property type="molecule type" value="Genomic_DNA"/>
</dbReference>
<dbReference type="CDD" id="cd05233">
    <property type="entry name" value="SDR_c"/>
    <property type="match status" value="1"/>
</dbReference>
<dbReference type="OrthoDB" id="47007at2759"/>
<evidence type="ECO:0000256" key="2">
    <source>
        <dbReference type="ARBA" id="ARBA00022857"/>
    </source>
</evidence>